<dbReference type="EMBL" id="BMKB01000001">
    <property type="protein sequence ID" value="GGA42271.1"/>
    <property type="molecule type" value="Genomic_DNA"/>
</dbReference>
<name>A0A916R723_9HYPH</name>
<feature type="transmembrane region" description="Helical" evidence="5">
    <location>
        <begin position="25"/>
        <end position="45"/>
    </location>
</feature>
<comment type="caution">
    <text evidence="7">The sequence shown here is derived from an EMBL/GenBank/DDBJ whole genome shotgun (WGS) entry which is preliminary data.</text>
</comment>
<keyword evidence="5" id="KW-0812">Transmembrane</keyword>
<dbReference type="GO" id="GO:0006508">
    <property type="term" value="P:proteolysis"/>
    <property type="evidence" value="ECO:0007669"/>
    <property type="project" value="UniProtKB-KW"/>
</dbReference>
<dbReference type="InterPro" id="IPR029045">
    <property type="entry name" value="ClpP/crotonase-like_dom_sf"/>
</dbReference>
<dbReference type="Gene3D" id="3.90.226.10">
    <property type="entry name" value="2-enoyl-CoA Hydratase, Chain A, domain 1"/>
    <property type="match status" value="1"/>
</dbReference>
<accession>A0A916R723</accession>
<organism evidence="7 8">
    <name type="scientific">Pelagibacterium lentulum</name>
    <dbReference type="NCBI Taxonomy" id="2029865"/>
    <lineage>
        <taxon>Bacteria</taxon>
        <taxon>Pseudomonadati</taxon>
        <taxon>Pseudomonadota</taxon>
        <taxon>Alphaproteobacteria</taxon>
        <taxon>Hyphomicrobiales</taxon>
        <taxon>Devosiaceae</taxon>
        <taxon>Pelagibacterium</taxon>
    </lineage>
</organism>
<keyword evidence="5" id="KW-0472">Membrane</keyword>
<dbReference type="Pfam" id="PF01343">
    <property type="entry name" value="Peptidase_S49"/>
    <property type="match status" value="1"/>
</dbReference>
<keyword evidence="2 7" id="KW-0645">Protease</keyword>
<dbReference type="PANTHER" id="PTHR42987:SF6">
    <property type="entry name" value="PROTEINASE IV"/>
    <property type="match status" value="1"/>
</dbReference>
<evidence type="ECO:0000256" key="1">
    <source>
        <dbReference type="ARBA" id="ARBA00008683"/>
    </source>
</evidence>
<evidence type="ECO:0000313" key="7">
    <source>
        <dbReference type="EMBL" id="GGA42271.1"/>
    </source>
</evidence>
<evidence type="ECO:0000256" key="2">
    <source>
        <dbReference type="ARBA" id="ARBA00022670"/>
    </source>
</evidence>
<keyword evidence="4" id="KW-0720">Serine protease</keyword>
<evidence type="ECO:0000259" key="6">
    <source>
        <dbReference type="Pfam" id="PF01343"/>
    </source>
</evidence>
<feature type="domain" description="Peptidase S49" evidence="6">
    <location>
        <begin position="110"/>
        <end position="258"/>
    </location>
</feature>
<dbReference type="Proteomes" id="UP000596977">
    <property type="component" value="Unassembled WGS sequence"/>
</dbReference>
<dbReference type="InterPro" id="IPR047272">
    <property type="entry name" value="S49_SppA_C"/>
</dbReference>
<comment type="similarity">
    <text evidence="1">Belongs to the peptidase S49 family.</text>
</comment>
<protein>
    <submittedName>
        <fullName evidence="7">Clp protease</fullName>
    </submittedName>
</protein>
<dbReference type="PANTHER" id="PTHR42987">
    <property type="entry name" value="PEPTIDASE S49"/>
    <property type="match status" value="1"/>
</dbReference>
<dbReference type="GO" id="GO:0008236">
    <property type="term" value="F:serine-type peptidase activity"/>
    <property type="evidence" value="ECO:0007669"/>
    <property type="project" value="UniProtKB-KW"/>
</dbReference>
<reference evidence="7 8" key="1">
    <citation type="journal article" date="2014" name="Int. J. Syst. Evol. Microbiol.">
        <title>Complete genome sequence of Corynebacterium casei LMG S-19264T (=DSM 44701T), isolated from a smear-ripened cheese.</title>
        <authorList>
            <consortium name="US DOE Joint Genome Institute (JGI-PGF)"/>
            <person name="Walter F."/>
            <person name="Albersmeier A."/>
            <person name="Kalinowski J."/>
            <person name="Ruckert C."/>
        </authorList>
    </citation>
    <scope>NUCLEOTIDE SEQUENCE [LARGE SCALE GENOMIC DNA]</scope>
    <source>
        <strain evidence="7 8">CGMCC 1.15896</strain>
    </source>
</reference>
<dbReference type="Gene3D" id="6.20.330.10">
    <property type="match status" value="1"/>
</dbReference>
<dbReference type="OrthoDB" id="9764363at2"/>
<dbReference type="AlphaFoldDB" id="A0A916R723"/>
<keyword evidence="8" id="KW-1185">Reference proteome</keyword>
<keyword evidence="5" id="KW-1133">Transmembrane helix</keyword>
<sequence>MSQLGNDPLYAIPATRALRRSRGRWRISAFVALAIAIVVGLVRFVPDMVASPSYIARVEISGTITTSNRRLEALKALAENDAVEAVIVAINSPGGTTAGGEEIYEALRALADAKPTIAIINEVGASAAYMTAIATDQIFARRLSIIGSIGVLYRHVDAGRLLDTIGIDLDKVTSGILKAEPDVGGPMSPEVRESIAALVQNSYGWFVDIVAERRDLSRASVLAVADGRIMTGAMGVESGLIDQIGGQAEAIEWLAATYEIDAELPVHLHWPPPSRTDWISVLLGEVAGQALGIEIDGRMTLDGLVSVWHPSN</sequence>
<evidence type="ECO:0000256" key="3">
    <source>
        <dbReference type="ARBA" id="ARBA00022801"/>
    </source>
</evidence>
<dbReference type="RefSeq" id="WP_127071651.1">
    <property type="nucleotide sequence ID" value="NZ_BMKB01000001.1"/>
</dbReference>
<evidence type="ECO:0000256" key="4">
    <source>
        <dbReference type="ARBA" id="ARBA00022825"/>
    </source>
</evidence>
<dbReference type="InterPro" id="IPR002142">
    <property type="entry name" value="Peptidase_S49"/>
</dbReference>
<gene>
    <name evidence="7" type="ORF">GCM10011499_09960</name>
</gene>
<keyword evidence="3" id="KW-0378">Hydrolase</keyword>
<evidence type="ECO:0000313" key="8">
    <source>
        <dbReference type="Proteomes" id="UP000596977"/>
    </source>
</evidence>
<dbReference type="InterPro" id="IPR004635">
    <property type="entry name" value="Pept_S49_SppA"/>
</dbReference>
<evidence type="ECO:0000256" key="5">
    <source>
        <dbReference type="SAM" id="Phobius"/>
    </source>
</evidence>
<dbReference type="NCBIfam" id="TIGR00706">
    <property type="entry name" value="SppA_dom"/>
    <property type="match status" value="1"/>
</dbReference>
<dbReference type="SUPFAM" id="SSF52096">
    <property type="entry name" value="ClpP/crotonase"/>
    <property type="match status" value="1"/>
</dbReference>
<dbReference type="CDD" id="cd07023">
    <property type="entry name" value="S49_Sppa_N_C"/>
    <property type="match status" value="1"/>
</dbReference>
<proteinExistence type="inferred from homology"/>